<evidence type="ECO:0000313" key="3">
    <source>
        <dbReference type="Proteomes" id="UP000006023"/>
    </source>
</evidence>
<dbReference type="OrthoDB" id="4293110at2"/>
<dbReference type="AlphaFoldDB" id="G7GW65"/>
<feature type="domain" description="AMP-dependent synthetase/ligase" evidence="1">
    <location>
        <begin position="1"/>
        <end position="142"/>
    </location>
</feature>
<protein>
    <submittedName>
        <fullName evidence="2">Putative non-ribosomal peptide synthetase</fullName>
    </submittedName>
</protein>
<dbReference type="SUPFAM" id="SSF56801">
    <property type="entry name" value="Acetyl-CoA synthetase-like"/>
    <property type="match status" value="1"/>
</dbReference>
<evidence type="ECO:0000259" key="1">
    <source>
        <dbReference type="Pfam" id="PF00501"/>
    </source>
</evidence>
<reference evidence="2 3" key="1">
    <citation type="submission" date="2011-11" db="EMBL/GenBank/DDBJ databases">
        <title>Whole genome shotgun sequence of Gordonia amarae NBRC 15530.</title>
        <authorList>
            <person name="Takarada H."/>
            <person name="Hosoyama A."/>
            <person name="Tsuchikane K."/>
            <person name="Katsumata H."/>
            <person name="Yamazaki S."/>
            <person name="Fujita N."/>
        </authorList>
    </citation>
    <scope>NUCLEOTIDE SEQUENCE [LARGE SCALE GENOMIC DNA]</scope>
    <source>
        <strain evidence="2 3">NBRC 15530</strain>
    </source>
</reference>
<dbReference type="Gene3D" id="3.40.50.980">
    <property type="match status" value="1"/>
</dbReference>
<organism evidence="2 3">
    <name type="scientific">Gordonia amarae NBRC 15530</name>
    <dbReference type="NCBI Taxonomy" id="1075090"/>
    <lineage>
        <taxon>Bacteria</taxon>
        <taxon>Bacillati</taxon>
        <taxon>Actinomycetota</taxon>
        <taxon>Actinomycetes</taxon>
        <taxon>Mycobacteriales</taxon>
        <taxon>Gordoniaceae</taxon>
        <taxon>Gordonia</taxon>
    </lineage>
</organism>
<dbReference type="PANTHER" id="PTHR44394:SF1">
    <property type="entry name" value="BETA-ALANINE-ACTIVATING ENZYME"/>
    <property type="match status" value="1"/>
</dbReference>
<accession>G7GW65</accession>
<keyword evidence="3" id="KW-1185">Reference proteome</keyword>
<dbReference type="PANTHER" id="PTHR44394">
    <property type="entry name" value="BETA-ALANINE-ACTIVATING ENZYME"/>
    <property type="match status" value="1"/>
</dbReference>
<dbReference type="Pfam" id="PF00501">
    <property type="entry name" value="AMP-binding"/>
    <property type="match status" value="1"/>
</dbReference>
<dbReference type="STRING" id="1075090.GOAMR_74_00010"/>
<comment type="caution">
    <text evidence="2">The sequence shown here is derived from an EMBL/GenBank/DDBJ whole genome shotgun (WGS) entry which is preliminary data.</text>
</comment>
<dbReference type="eggNOG" id="COG1020">
    <property type="taxonomic scope" value="Bacteria"/>
</dbReference>
<proteinExistence type="predicted"/>
<dbReference type="InterPro" id="IPR000873">
    <property type="entry name" value="AMP-dep_synth/lig_dom"/>
</dbReference>
<dbReference type="EMBL" id="BAED01000074">
    <property type="protein sequence ID" value="GAB07840.2"/>
    <property type="molecule type" value="Genomic_DNA"/>
</dbReference>
<dbReference type="GO" id="GO:0043041">
    <property type="term" value="P:amino acid activation for nonribosomal peptide biosynthetic process"/>
    <property type="evidence" value="ECO:0007669"/>
    <property type="project" value="TreeGrafter"/>
</dbReference>
<feature type="non-terminal residue" evidence="2">
    <location>
        <position position="1"/>
    </location>
</feature>
<evidence type="ECO:0000313" key="2">
    <source>
        <dbReference type="EMBL" id="GAB07840.2"/>
    </source>
</evidence>
<dbReference type="RefSeq" id="WP_005193289.1">
    <property type="nucleotide sequence ID" value="NZ_BAED01000074.1"/>
</dbReference>
<gene>
    <name evidence="2" type="ORF">GOAMR_74_00010</name>
</gene>
<name>G7GW65_9ACTN</name>
<dbReference type="InterPro" id="IPR052091">
    <property type="entry name" value="Beta-ala_Activ/Resist"/>
</dbReference>
<sequence>FDVSVPELFAPLMVGARMVILKEGGHTEPLYVAEVIEQTRATMVHFVPSMLSVFVDVVGVDRISRMDSVRIISMTGEAVPPAVAADVREALPDILFYNLYGPTEAAIEITAENIERVSASDGSVPIGVPIWNSSSLVLDARLQRV</sequence>
<feature type="non-terminal residue" evidence="2">
    <location>
        <position position="145"/>
    </location>
</feature>
<dbReference type="Proteomes" id="UP000006023">
    <property type="component" value="Unassembled WGS sequence"/>
</dbReference>